<evidence type="ECO:0000313" key="4">
    <source>
        <dbReference type="Proteomes" id="UP000180215"/>
    </source>
</evidence>
<evidence type="ECO:0000313" key="3">
    <source>
        <dbReference type="EMBL" id="WHQ67571.1"/>
    </source>
</evidence>
<accession>A0A1S1P1F8</accession>
<dbReference type="Proteomes" id="UP000180215">
    <property type="component" value="Unassembled WGS sequence"/>
</dbReference>
<dbReference type="EMBL" id="CP073633">
    <property type="protein sequence ID" value="WHQ67571.1"/>
    <property type="molecule type" value="Genomic_DNA"/>
</dbReference>
<keyword evidence="1" id="KW-1133">Transmembrane helix</keyword>
<dbReference type="PANTHER" id="PTHR35519">
    <property type="entry name" value="MEMBRANE PROTEINS"/>
    <property type="match status" value="1"/>
</dbReference>
<dbReference type="AlphaFoldDB" id="A0A1S1P1F8"/>
<sequence>MNDRAIRFLVQRLGRGHILVMSTSVHTTSTAYRESAGAAQLRRLTDTSTEASLLRLEQLAHLMDSAILLPGINRRVGLDAVIGLVPILGDIAGMAIASYIVYEAKRLGAPRWLVWRMMGNVAIDGAVGSVPLAGDLLDAAFKANRRNVRLLRRHLERKGALRPSEIEGTATRLD</sequence>
<gene>
    <name evidence="2" type="ORF">BK022_21665</name>
    <name evidence="3" type="ORF">KEC54_14250</name>
</gene>
<dbReference type="Pfam" id="PF13430">
    <property type="entry name" value="DUF4112"/>
    <property type="match status" value="1"/>
</dbReference>
<dbReference type="OMA" id="IVWEARN"/>
<evidence type="ECO:0000256" key="1">
    <source>
        <dbReference type="SAM" id="Phobius"/>
    </source>
</evidence>
<dbReference type="Proteomes" id="UP001223720">
    <property type="component" value="Chromosome"/>
</dbReference>
<feature type="transmembrane region" description="Helical" evidence="1">
    <location>
        <begin position="80"/>
        <end position="102"/>
    </location>
</feature>
<dbReference type="RefSeq" id="WP_012253929.1">
    <property type="nucleotide sequence ID" value="NZ_CP073633.1"/>
</dbReference>
<evidence type="ECO:0000313" key="2">
    <source>
        <dbReference type="EMBL" id="OHV15079.1"/>
    </source>
</evidence>
<dbReference type="InterPro" id="IPR025187">
    <property type="entry name" value="DUF4112"/>
</dbReference>
<protein>
    <submittedName>
        <fullName evidence="3">DUF4112 domain-containing protein</fullName>
    </submittedName>
</protein>
<dbReference type="EMBL" id="MNAO01000351">
    <property type="protein sequence ID" value="OHV15079.1"/>
    <property type="molecule type" value="Genomic_DNA"/>
</dbReference>
<reference evidence="3" key="2">
    <citation type="journal article" date="2022" name="Biotechnol. Bioprocess Eng.">
        <title>Pan-genome Analysis Reveals Comparative Genomic Features of Central Metabolic Pathways in Methylorubrum extorquens.</title>
        <authorList>
            <person name="Lee G.M."/>
            <person name="Scott-Nevros Z.K."/>
            <person name="Lee S.-M."/>
            <person name="Kim D."/>
        </authorList>
    </citation>
    <scope>NUCLEOTIDE SEQUENCE</scope>
    <source>
        <strain evidence="3">ATCC 55366</strain>
    </source>
</reference>
<name>A0A1S1P1F8_METEX</name>
<organism evidence="2 4">
    <name type="scientific">Methylorubrum extorquens</name>
    <name type="common">Methylobacterium dichloromethanicum</name>
    <name type="synonym">Methylobacterium extorquens</name>
    <dbReference type="NCBI Taxonomy" id="408"/>
    <lineage>
        <taxon>Bacteria</taxon>
        <taxon>Pseudomonadati</taxon>
        <taxon>Pseudomonadota</taxon>
        <taxon>Alphaproteobacteria</taxon>
        <taxon>Hyphomicrobiales</taxon>
        <taxon>Methylobacteriaceae</taxon>
        <taxon>Methylorubrum</taxon>
    </lineage>
</organism>
<proteinExistence type="predicted"/>
<reference evidence="2 4" key="1">
    <citation type="submission" date="2016-10" db="EMBL/GenBank/DDBJ databases">
        <title>Draft genome sequence of Methylobacterium extorquens CP3, a seed endophyte of Crotalaria pumila with plant growth-promoting and metal tolerance properties.</title>
        <authorList>
            <person name="Sanchez-Lopez A.S."/>
            <person name="Van Hamme J.D."/>
            <person name="Thijs S."/>
            <person name="Mcammond B.M."/>
            <person name="Stevens V."/>
            <person name="Gonzalez-Chavez M.D.C."/>
            <person name="Vangronsveld J."/>
        </authorList>
    </citation>
    <scope>NUCLEOTIDE SEQUENCE [LARGE SCALE GENOMIC DNA]</scope>
    <source>
        <strain evidence="2 4">CP3</strain>
    </source>
</reference>
<keyword evidence="1" id="KW-0472">Membrane</keyword>
<keyword evidence="1" id="KW-0812">Transmembrane</keyword>
<dbReference type="PANTHER" id="PTHR35519:SF2">
    <property type="entry name" value="PH DOMAIN PROTEIN"/>
    <property type="match status" value="1"/>
</dbReference>